<dbReference type="Gene3D" id="1.10.260.40">
    <property type="entry name" value="lambda repressor-like DNA-binding domains"/>
    <property type="match status" value="1"/>
</dbReference>
<evidence type="ECO:0000313" key="2">
    <source>
        <dbReference type="Proteomes" id="UP001229025"/>
    </source>
</evidence>
<dbReference type="EMBL" id="JASCSA010000002">
    <property type="protein sequence ID" value="MDI5883184.1"/>
    <property type="molecule type" value="Genomic_DNA"/>
</dbReference>
<reference evidence="2" key="2">
    <citation type="submission" date="2023-07" db="EMBL/GenBank/DDBJ databases">
        <title>Genome-based characterization of strain KMM 296 and proposal for reclassification of Cobetia litoralis and Cobetia pacifica, and emended description of the species Cobetia amphilecti and Cobetia marina.</title>
        <authorList>
            <person name="Balabanova L."/>
            <person name="Nedashkovskaya O."/>
        </authorList>
    </citation>
    <scope>NUCLEOTIDE SEQUENCE [LARGE SCALE GENOMIC DNA]</scope>
    <source>
        <strain evidence="2">NRIC 0815</strain>
    </source>
</reference>
<dbReference type="SUPFAM" id="SSF47413">
    <property type="entry name" value="lambda repressor-like DNA-binding domains"/>
    <property type="match status" value="1"/>
</dbReference>
<organism evidence="1 2">
    <name type="scientific">Cobetia amphilecti</name>
    <dbReference type="NCBI Taxonomy" id="1055104"/>
    <lineage>
        <taxon>Bacteria</taxon>
        <taxon>Pseudomonadati</taxon>
        <taxon>Pseudomonadota</taxon>
        <taxon>Gammaproteobacteria</taxon>
        <taxon>Oceanospirillales</taxon>
        <taxon>Halomonadaceae</taxon>
        <taxon>Cobetia</taxon>
    </lineage>
</organism>
<name>A0ABT6UMV6_9GAMM</name>
<accession>A0ABT6UMV6</accession>
<comment type="caution">
    <text evidence="1">The sequence shown here is derived from an EMBL/GenBank/DDBJ whole genome shotgun (WGS) entry which is preliminary data.</text>
</comment>
<dbReference type="InterPro" id="IPR010982">
    <property type="entry name" value="Lambda_DNA-bd_dom_sf"/>
</dbReference>
<reference evidence="1 2" key="1">
    <citation type="submission" date="2023-04" db="EMBL/GenBank/DDBJ databases">
        <authorList>
            <person name="Otstavnykh N."/>
            <person name="Seitkalieva A."/>
            <person name="Bystritskaya E."/>
        </authorList>
    </citation>
    <scope>NUCLEOTIDE SEQUENCE [LARGE SCALE GENOMIC DNA]</scope>
    <source>
        <strain evidence="1 2">NRIC 0815</strain>
    </source>
</reference>
<proteinExistence type="predicted"/>
<gene>
    <name evidence="1" type="ORF">QLT01_02290</name>
</gene>
<keyword evidence="2" id="KW-1185">Reference proteome</keyword>
<protein>
    <submittedName>
        <fullName evidence="1">Cro/CI family transcriptional regulator</fullName>
    </submittedName>
</protein>
<evidence type="ECO:0000313" key="1">
    <source>
        <dbReference type="EMBL" id="MDI5883184.1"/>
    </source>
</evidence>
<sequence length="72" mass="7852">MSNIYRRLVAHFGNQRKTAEALGVDQGSVSHWVCGTNGMSPAAALRAERLTDGAFLAEHLCPRVFGRDKHTA</sequence>
<dbReference type="Pfam" id="PF14549">
    <property type="entry name" value="P22_Cro"/>
    <property type="match status" value="1"/>
</dbReference>
<dbReference type="Proteomes" id="UP001229025">
    <property type="component" value="Unassembled WGS sequence"/>
</dbReference>